<dbReference type="InterPro" id="IPR036291">
    <property type="entry name" value="NAD(P)-bd_dom_sf"/>
</dbReference>
<dbReference type="PANTHER" id="PTHR43355:SF2">
    <property type="entry name" value="FLAVIN REDUCTASE (NADPH)"/>
    <property type="match status" value="1"/>
</dbReference>
<dbReference type="PANTHER" id="PTHR43355">
    <property type="entry name" value="FLAVIN REDUCTASE (NADPH)"/>
    <property type="match status" value="1"/>
</dbReference>
<comment type="similarity">
    <text evidence="1">Belongs to the avfA family.</text>
</comment>
<reference evidence="2" key="1">
    <citation type="journal article" date="2020" name="Stud. Mycol.">
        <title>101 Dothideomycetes genomes: a test case for predicting lifestyles and emergence of pathogens.</title>
        <authorList>
            <person name="Haridas S."/>
            <person name="Albert R."/>
            <person name="Binder M."/>
            <person name="Bloem J."/>
            <person name="Labutti K."/>
            <person name="Salamov A."/>
            <person name="Andreopoulos B."/>
            <person name="Baker S."/>
            <person name="Barry K."/>
            <person name="Bills G."/>
            <person name="Bluhm B."/>
            <person name="Cannon C."/>
            <person name="Castanera R."/>
            <person name="Culley D."/>
            <person name="Daum C."/>
            <person name="Ezra D."/>
            <person name="Gonzalez J."/>
            <person name="Henrissat B."/>
            <person name="Kuo A."/>
            <person name="Liang C."/>
            <person name="Lipzen A."/>
            <person name="Lutzoni F."/>
            <person name="Magnuson J."/>
            <person name="Mondo S."/>
            <person name="Nolan M."/>
            <person name="Ohm R."/>
            <person name="Pangilinan J."/>
            <person name="Park H.-J."/>
            <person name="Ramirez L."/>
            <person name="Alfaro M."/>
            <person name="Sun H."/>
            <person name="Tritt A."/>
            <person name="Yoshinaga Y."/>
            <person name="Zwiers L.-H."/>
            <person name="Turgeon B."/>
            <person name="Goodwin S."/>
            <person name="Spatafora J."/>
            <person name="Crous P."/>
            <person name="Grigoriev I."/>
        </authorList>
    </citation>
    <scope>NUCLEOTIDE SEQUENCE</scope>
    <source>
        <strain evidence="2">ATCC 36951</strain>
    </source>
</reference>
<dbReference type="EMBL" id="ML993647">
    <property type="protein sequence ID" value="KAF2158850.1"/>
    <property type="molecule type" value="Genomic_DNA"/>
</dbReference>
<gene>
    <name evidence="2" type="ORF">M409DRAFT_71411</name>
</gene>
<evidence type="ECO:0000313" key="2">
    <source>
        <dbReference type="EMBL" id="KAF2158850.1"/>
    </source>
</evidence>
<dbReference type="Gene3D" id="3.40.50.720">
    <property type="entry name" value="NAD(P)-binding Rossmann-like Domain"/>
    <property type="match status" value="1"/>
</dbReference>
<evidence type="ECO:0000256" key="1">
    <source>
        <dbReference type="ARBA" id="ARBA00038376"/>
    </source>
</evidence>
<keyword evidence="3" id="KW-1185">Reference proteome</keyword>
<dbReference type="AlphaFoldDB" id="A0A6A6BY35"/>
<dbReference type="OrthoDB" id="63935at2759"/>
<sequence>MADVPKTIAFFGATGDCASYCLARALQAGYTCTALARTPSKLTASLNAKHVRSSDLDTYLTIIHGDAKDPIAVKKALTAPSGGMVSYIVSGVGSTPKFQWNLWYPITLEDPTICQDIGKTILAAATELANDTSTPAPQRPFLLNVSTTGIPAKGCPRDVPLLFYPFYMYGLHATHVDKSILEAAFAAHINKAEKERGIRAFVNVKPSLLLDGEGRGLGGVREGPEDAPAVGYTIQRADVGKWMFERGLKEGLRSEYVNRSVTITY</sequence>
<proteinExistence type="inferred from homology"/>
<dbReference type="GeneID" id="54572432"/>
<dbReference type="RefSeq" id="XP_033659739.1">
    <property type="nucleotide sequence ID" value="XM_033819160.1"/>
</dbReference>
<organism evidence="2 3">
    <name type="scientific">Zasmidium cellare ATCC 36951</name>
    <dbReference type="NCBI Taxonomy" id="1080233"/>
    <lineage>
        <taxon>Eukaryota</taxon>
        <taxon>Fungi</taxon>
        <taxon>Dikarya</taxon>
        <taxon>Ascomycota</taxon>
        <taxon>Pezizomycotina</taxon>
        <taxon>Dothideomycetes</taxon>
        <taxon>Dothideomycetidae</taxon>
        <taxon>Mycosphaerellales</taxon>
        <taxon>Mycosphaerellaceae</taxon>
        <taxon>Zasmidium</taxon>
    </lineage>
</organism>
<accession>A0A6A6BY35</accession>
<evidence type="ECO:0000313" key="3">
    <source>
        <dbReference type="Proteomes" id="UP000799537"/>
    </source>
</evidence>
<evidence type="ECO:0008006" key="4">
    <source>
        <dbReference type="Google" id="ProtNLM"/>
    </source>
</evidence>
<name>A0A6A6BY35_ZASCE</name>
<dbReference type="InterPro" id="IPR051606">
    <property type="entry name" value="Polyketide_Oxido-like"/>
</dbReference>
<dbReference type="SUPFAM" id="SSF51735">
    <property type="entry name" value="NAD(P)-binding Rossmann-fold domains"/>
    <property type="match status" value="1"/>
</dbReference>
<dbReference type="GO" id="GO:0004074">
    <property type="term" value="F:biliverdin reductase [NAD(P)H] activity"/>
    <property type="evidence" value="ECO:0007669"/>
    <property type="project" value="TreeGrafter"/>
</dbReference>
<dbReference type="GO" id="GO:0042602">
    <property type="term" value="F:riboflavin reductase (NADPH) activity"/>
    <property type="evidence" value="ECO:0007669"/>
    <property type="project" value="TreeGrafter"/>
</dbReference>
<dbReference type="Proteomes" id="UP000799537">
    <property type="component" value="Unassembled WGS sequence"/>
</dbReference>
<protein>
    <recommendedName>
        <fullName evidence="4">NAD(P)-binding domain-containing protein</fullName>
    </recommendedName>
</protein>